<dbReference type="Gene3D" id="1.10.10.60">
    <property type="entry name" value="Homeodomain-like"/>
    <property type="match status" value="1"/>
</dbReference>
<reference evidence="4 6" key="3">
    <citation type="journal article" date="2021" name="BMC Genomics">
        <title>Genome-resolved metagenome and metatranscriptome analyses of thermophilic composting reveal key bacterial players and their metabolic interactions.</title>
        <authorList>
            <person name="Braga L.P.P."/>
            <person name="Pereira R.V."/>
            <person name="Martins L.F."/>
            <person name="Moura L.M.S."/>
            <person name="Sanchez F.B."/>
            <person name="Patane J.S.L."/>
            <person name="da Silva A.M."/>
            <person name="Setubal J.C."/>
        </authorList>
    </citation>
    <scope>NUCLEOTIDE SEQUENCE [LARGE SCALE GENOMIC DNA]</scope>
    <source>
        <strain evidence="4">ZC4RG45</strain>
    </source>
</reference>
<evidence type="ECO:0000256" key="2">
    <source>
        <dbReference type="PROSITE-ProRule" id="PRU00335"/>
    </source>
</evidence>
<organism evidence="5">
    <name type="scientific">Thermocrispum agreste</name>
    <dbReference type="NCBI Taxonomy" id="37925"/>
    <lineage>
        <taxon>Bacteria</taxon>
        <taxon>Bacillati</taxon>
        <taxon>Actinomycetota</taxon>
        <taxon>Actinomycetes</taxon>
        <taxon>Pseudonocardiales</taxon>
        <taxon>Pseudonocardiaceae</taxon>
        <taxon>Thermocrispum</taxon>
    </lineage>
</organism>
<dbReference type="InterPro" id="IPR009057">
    <property type="entry name" value="Homeodomain-like_sf"/>
</dbReference>
<dbReference type="STRING" id="1111738.GCA_000427905_00351"/>
<dbReference type="Proteomes" id="UP000249324">
    <property type="component" value="Unassembled WGS sequence"/>
</dbReference>
<evidence type="ECO:0000313" key="5">
    <source>
        <dbReference type="EMBL" id="PZM93054.1"/>
    </source>
</evidence>
<dbReference type="Gene3D" id="1.10.357.10">
    <property type="entry name" value="Tetracycline Repressor, domain 2"/>
    <property type="match status" value="1"/>
</dbReference>
<dbReference type="Pfam" id="PF00440">
    <property type="entry name" value="TetR_N"/>
    <property type="match status" value="1"/>
</dbReference>
<gene>
    <name evidence="4" type="ORF">DIU77_000140</name>
    <name evidence="5" type="ORF">DIU77_15480</name>
</gene>
<accession>A0A2W4J2B6</accession>
<feature type="DNA-binding region" description="H-T-H motif" evidence="2">
    <location>
        <begin position="36"/>
        <end position="55"/>
    </location>
</feature>
<evidence type="ECO:0000313" key="6">
    <source>
        <dbReference type="Proteomes" id="UP000249324"/>
    </source>
</evidence>
<dbReference type="EMBL" id="QGUI01000671">
    <property type="protein sequence ID" value="PZM93054.1"/>
    <property type="molecule type" value="Genomic_DNA"/>
</dbReference>
<dbReference type="Pfam" id="PF17932">
    <property type="entry name" value="TetR_C_24"/>
    <property type="match status" value="1"/>
</dbReference>
<evidence type="ECO:0000256" key="1">
    <source>
        <dbReference type="ARBA" id="ARBA00023125"/>
    </source>
</evidence>
<reference evidence="4" key="1">
    <citation type="submission" date="2018-05" db="EMBL/GenBank/DDBJ databases">
        <authorList>
            <person name="Moura L."/>
            <person name="Setubal J.C."/>
        </authorList>
    </citation>
    <scope>NUCLEOTIDE SEQUENCE</scope>
    <source>
        <strain evidence="4">ZC4RG45</strain>
    </source>
</reference>
<dbReference type="EMBL" id="QGUI02000001">
    <property type="protein sequence ID" value="MFO7190642.1"/>
    <property type="molecule type" value="Genomic_DNA"/>
</dbReference>
<evidence type="ECO:0000313" key="4">
    <source>
        <dbReference type="EMBL" id="MFO7190642.1"/>
    </source>
</evidence>
<sequence length="208" mass="23108">MTDTIPRKRLPGSVRREAILSAALDLFARRSYDAVGMRDVAAACNLSATGIYRHFPSKEALLIGLFDRLSDQLTAGMRDASRAGAPRQVLAALVRFHVGLALREPAMIPIYQREESILPPQERRRFRQVLRDYLAMWCDTLRQVVPEVSDAEARTTVVAAFGTMNCIAYHRSKLGVRALERLLIELAGRTLGVDVAEEPAPAPMSAHR</sequence>
<comment type="caution">
    <text evidence="5">The sequence shown here is derived from an EMBL/GenBank/DDBJ whole genome shotgun (WGS) entry which is preliminary data.</text>
</comment>
<dbReference type="PROSITE" id="PS50977">
    <property type="entry name" value="HTH_TETR_2"/>
    <property type="match status" value="1"/>
</dbReference>
<dbReference type="GO" id="GO:0000976">
    <property type="term" value="F:transcription cis-regulatory region binding"/>
    <property type="evidence" value="ECO:0007669"/>
    <property type="project" value="TreeGrafter"/>
</dbReference>
<dbReference type="InterPro" id="IPR036271">
    <property type="entry name" value="Tet_transcr_reg_TetR-rel_C_sf"/>
</dbReference>
<reference evidence="4" key="4">
    <citation type="submission" date="2023-08" db="EMBL/GenBank/DDBJ databases">
        <authorList>
            <person name="Guima S.E.S."/>
            <person name="Martins L.F."/>
            <person name="Silva A.M."/>
            <person name="Setubal J.C."/>
        </authorList>
    </citation>
    <scope>NUCLEOTIDE SEQUENCE</scope>
    <source>
        <strain evidence="4">ZC4RG45</strain>
    </source>
</reference>
<dbReference type="InterPro" id="IPR050109">
    <property type="entry name" value="HTH-type_TetR-like_transc_reg"/>
</dbReference>
<keyword evidence="1 2" id="KW-0238">DNA-binding</keyword>
<dbReference type="InterPro" id="IPR001647">
    <property type="entry name" value="HTH_TetR"/>
</dbReference>
<protein>
    <submittedName>
        <fullName evidence="5">TetR/AcrR family transcriptional regulator</fullName>
    </submittedName>
</protein>
<name>A0A2W4J2B6_9PSEU</name>
<evidence type="ECO:0000259" key="3">
    <source>
        <dbReference type="PROSITE" id="PS50977"/>
    </source>
</evidence>
<dbReference type="SUPFAM" id="SSF46689">
    <property type="entry name" value="Homeodomain-like"/>
    <property type="match status" value="1"/>
</dbReference>
<dbReference type="InterPro" id="IPR041490">
    <property type="entry name" value="KstR2_TetR_C"/>
</dbReference>
<dbReference type="PANTHER" id="PTHR30055:SF237">
    <property type="entry name" value="TRANSCRIPTIONAL REPRESSOR MCE3R"/>
    <property type="match status" value="1"/>
</dbReference>
<reference evidence="5" key="2">
    <citation type="submission" date="2018-05" db="EMBL/GenBank/DDBJ databases">
        <authorList>
            <person name="Lanie J.A."/>
            <person name="Ng W.-L."/>
            <person name="Kazmierczak K.M."/>
            <person name="Andrzejewski T.M."/>
            <person name="Davidsen T.M."/>
            <person name="Wayne K.J."/>
            <person name="Tettelin H."/>
            <person name="Glass J.I."/>
            <person name="Rusch D."/>
            <person name="Podicherti R."/>
            <person name="Tsui H.-C.T."/>
            <person name="Winkler M.E."/>
        </authorList>
    </citation>
    <scope>NUCLEOTIDE SEQUENCE</scope>
    <source>
        <strain evidence="5">ZC4RG45</strain>
    </source>
</reference>
<dbReference type="AlphaFoldDB" id="A0A2W4J2B6"/>
<proteinExistence type="predicted"/>
<dbReference type="PANTHER" id="PTHR30055">
    <property type="entry name" value="HTH-TYPE TRANSCRIPTIONAL REGULATOR RUTR"/>
    <property type="match status" value="1"/>
</dbReference>
<dbReference type="SUPFAM" id="SSF48498">
    <property type="entry name" value="Tetracyclin repressor-like, C-terminal domain"/>
    <property type="match status" value="1"/>
</dbReference>
<dbReference type="PRINTS" id="PR00455">
    <property type="entry name" value="HTHTETR"/>
</dbReference>
<feature type="domain" description="HTH tetR-type" evidence="3">
    <location>
        <begin position="13"/>
        <end position="73"/>
    </location>
</feature>
<dbReference type="GO" id="GO:0003700">
    <property type="term" value="F:DNA-binding transcription factor activity"/>
    <property type="evidence" value="ECO:0007669"/>
    <property type="project" value="TreeGrafter"/>
</dbReference>